<protein>
    <submittedName>
        <fullName evidence="2">Uncharacterized protein</fullName>
    </submittedName>
</protein>
<name>A0ABP7XHI9_9ACTN</name>
<comment type="caution">
    <text evidence="2">The sequence shown here is derived from an EMBL/GenBank/DDBJ whole genome shotgun (WGS) entry which is preliminary data.</text>
</comment>
<dbReference type="EMBL" id="BAAAZH010000012">
    <property type="protein sequence ID" value="GAA4116872.1"/>
    <property type="molecule type" value="Genomic_DNA"/>
</dbReference>
<dbReference type="Proteomes" id="UP001501495">
    <property type="component" value="Unassembled WGS sequence"/>
</dbReference>
<organism evidence="2 3">
    <name type="scientific">Nocardioides fonticola</name>
    <dbReference type="NCBI Taxonomy" id="450363"/>
    <lineage>
        <taxon>Bacteria</taxon>
        <taxon>Bacillati</taxon>
        <taxon>Actinomycetota</taxon>
        <taxon>Actinomycetes</taxon>
        <taxon>Propionibacteriales</taxon>
        <taxon>Nocardioidaceae</taxon>
        <taxon>Nocardioides</taxon>
    </lineage>
</organism>
<evidence type="ECO:0000313" key="2">
    <source>
        <dbReference type="EMBL" id="GAA4116872.1"/>
    </source>
</evidence>
<feature type="region of interest" description="Disordered" evidence="1">
    <location>
        <begin position="1"/>
        <end position="62"/>
    </location>
</feature>
<proteinExistence type="predicted"/>
<keyword evidence="3" id="KW-1185">Reference proteome</keyword>
<accession>A0ABP7XHI9</accession>
<sequence length="145" mass="16092">MADGHPMSRFGRRDDAEEEREEPDRPGMLDDPGIPEEIQRMVSARGSSSRPHPHLVRKRGSHPARLLAAMPEALLHVEFVAPSGGARVPDYGVDFIPWRMLESIRVNGATIRFSWAGRAVVCELTSHAEALQMARSFLGQASPER</sequence>
<evidence type="ECO:0000313" key="3">
    <source>
        <dbReference type="Proteomes" id="UP001501495"/>
    </source>
</evidence>
<reference evidence="3" key="1">
    <citation type="journal article" date="2019" name="Int. J. Syst. Evol. Microbiol.">
        <title>The Global Catalogue of Microorganisms (GCM) 10K type strain sequencing project: providing services to taxonomists for standard genome sequencing and annotation.</title>
        <authorList>
            <consortium name="The Broad Institute Genomics Platform"/>
            <consortium name="The Broad Institute Genome Sequencing Center for Infectious Disease"/>
            <person name="Wu L."/>
            <person name="Ma J."/>
        </authorList>
    </citation>
    <scope>NUCLEOTIDE SEQUENCE [LARGE SCALE GENOMIC DNA]</scope>
    <source>
        <strain evidence="3">JCM 16703</strain>
    </source>
</reference>
<feature type="compositionally biased region" description="Basic residues" evidence="1">
    <location>
        <begin position="51"/>
        <end position="62"/>
    </location>
</feature>
<evidence type="ECO:0000256" key="1">
    <source>
        <dbReference type="SAM" id="MobiDB-lite"/>
    </source>
</evidence>
<gene>
    <name evidence="2" type="ORF">GCM10022215_16920</name>
</gene>